<name>A0A7C3HZU4_MEIRU</name>
<accession>A0A7C3HZU4</accession>
<protein>
    <submittedName>
        <fullName evidence="1">Uncharacterized protein</fullName>
    </submittedName>
</protein>
<proteinExistence type="predicted"/>
<dbReference type="EMBL" id="DSWI01000016">
    <property type="protein sequence ID" value="HFG20585.1"/>
    <property type="molecule type" value="Genomic_DNA"/>
</dbReference>
<reference evidence="1" key="1">
    <citation type="journal article" date="2020" name="mSystems">
        <title>Genome- and Community-Level Interaction Insights into Carbon Utilization and Element Cycling Functions of Hydrothermarchaeota in Hydrothermal Sediment.</title>
        <authorList>
            <person name="Zhou Z."/>
            <person name="Liu Y."/>
            <person name="Xu W."/>
            <person name="Pan J."/>
            <person name="Luo Z.H."/>
            <person name="Li M."/>
        </authorList>
    </citation>
    <scope>NUCLEOTIDE SEQUENCE [LARGE SCALE GENOMIC DNA]</scope>
    <source>
        <strain evidence="1">SpSt-524</strain>
    </source>
</reference>
<gene>
    <name evidence="1" type="ORF">ENS82_07685</name>
</gene>
<organism evidence="1">
    <name type="scientific">Meiothermus ruber</name>
    <dbReference type="NCBI Taxonomy" id="277"/>
    <lineage>
        <taxon>Bacteria</taxon>
        <taxon>Thermotogati</taxon>
        <taxon>Deinococcota</taxon>
        <taxon>Deinococci</taxon>
        <taxon>Thermales</taxon>
        <taxon>Thermaceae</taxon>
        <taxon>Meiothermus</taxon>
    </lineage>
</organism>
<comment type="caution">
    <text evidence="1">The sequence shown here is derived from an EMBL/GenBank/DDBJ whole genome shotgun (WGS) entry which is preliminary data.</text>
</comment>
<sequence>MNSFYGETAQSIQRAVDRWQHQHPGQPLPPSLYRAHLRYNKFTQAPSAGALLRLSDLHTWDEKKMNASWRLAGEVGGVGLSNGAYRAGHVLDAIPPVDNKSVTNTQAGIAGLKAWVEATPGTLKMRIRGQVAPRPATGSTRGEIHRLTRQALNRLTAFTRELEAQGYRPNQLLTLTYPGDWRGALASAESQQMIAQFRAHWEHLEDLRAKIKNAREALRYNRGADWVLSYLLEEFRAEKQEAKKVLRQLRQLGPDGRKVKEHKNAFLKRFDRAFGEQVVSVHRTYCQALSVAQELQEADRFVTVKVRKTGREDWPWEVVGMRYRVMWWLEFQRRGAPHLHMIFFDVREGLDWEQVRAWVGPAWAAVVAGVRSAKDHDPAHNPKLRRLLDGYDHERELWGKALADAALRQGVEALGLDWGIFQHVRAGTRLEEMRKGHWGYAAKEASKYASKKYQSKVPKNYRNVGRWWGYRKYQRAAKYWVNVPVQEENLEKTIIEPLTAATHTLPPGCFRFAQKVERFLEAARNGEPYGYITVWGQAAVEAALSRLEVN</sequence>
<evidence type="ECO:0000313" key="1">
    <source>
        <dbReference type="EMBL" id="HFG20585.1"/>
    </source>
</evidence>
<dbReference type="AlphaFoldDB" id="A0A7C3HZU4"/>